<feature type="binding site" evidence="16">
    <location>
        <position position="26"/>
    </location>
    <ligand>
        <name>Mg(2+)</name>
        <dbReference type="ChEBI" id="CHEBI:18420"/>
        <label>2</label>
    </ligand>
</feature>
<dbReference type="InterPro" id="IPR030389">
    <property type="entry name" value="G_FEOB_dom"/>
</dbReference>
<evidence type="ECO:0000313" key="20">
    <source>
        <dbReference type="Proteomes" id="UP000501945"/>
    </source>
</evidence>
<feature type="transmembrane region" description="Helical" evidence="17">
    <location>
        <begin position="447"/>
        <end position="467"/>
    </location>
</feature>
<keyword evidence="7 17" id="KW-0812">Transmembrane</keyword>
<keyword evidence="13 17" id="KW-0472">Membrane</keyword>
<feature type="transmembrane region" description="Helical" evidence="17">
    <location>
        <begin position="506"/>
        <end position="524"/>
    </location>
</feature>
<keyword evidence="10 17" id="KW-0408">Iron</keyword>
<dbReference type="EMBL" id="CP047616">
    <property type="protein sequence ID" value="QIW54169.1"/>
    <property type="molecule type" value="Genomic_DNA"/>
</dbReference>
<feature type="binding site" evidence="16">
    <location>
        <position position="22"/>
    </location>
    <ligand>
        <name>Mg(2+)</name>
        <dbReference type="ChEBI" id="CHEBI:18420"/>
        <label>1</label>
    </ligand>
</feature>
<dbReference type="InterPro" id="IPR027417">
    <property type="entry name" value="P-loop_NTPase"/>
</dbReference>
<dbReference type="GO" id="GO:0046872">
    <property type="term" value="F:metal ion binding"/>
    <property type="evidence" value="ECO:0007669"/>
    <property type="project" value="UniProtKB-KW"/>
</dbReference>
<evidence type="ECO:0000256" key="3">
    <source>
        <dbReference type="ARBA" id="ARBA00022448"/>
    </source>
</evidence>
<dbReference type="InterPro" id="IPR011640">
    <property type="entry name" value="Fe2_transport_prot_B_C"/>
</dbReference>
<name>A0A6H0UFT7_9LACT</name>
<feature type="domain" description="FeoB-type G" evidence="18">
    <location>
        <begin position="4"/>
        <end position="165"/>
    </location>
</feature>
<feature type="transmembrane region" description="Helical" evidence="17">
    <location>
        <begin position="338"/>
        <end position="362"/>
    </location>
</feature>
<dbReference type="Proteomes" id="UP000501945">
    <property type="component" value="Chromosome"/>
</dbReference>
<dbReference type="NCBIfam" id="TIGR00437">
    <property type="entry name" value="feoB"/>
    <property type="match status" value="1"/>
</dbReference>
<evidence type="ECO:0000256" key="12">
    <source>
        <dbReference type="ARBA" id="ARBA00023134"/>
    </source>
</evidence>
<keyword evidence="5 17" id="KW-0410">Iron transport</keyword>
<comment type="subcellular location">
    <subcellularLocation>
        <location evidence="2">Cell inner membrane</location>
        <topology evidence="2">Multi-pass membrane protein</topology>
    </subcellularLocation>
    <subcellularLocation>
        <location evidence="17">Cell membrane</location>
        <topology evidence="17">Multi-pass membrane protein</topology>
    </subcellularLocation>
</comment>
<dbReference type="PROSITE" id="PS51711">
    <property type="entry name" value="G_FEOB"/>
    <property type="match status" value="1"/>
</dbReference>
<dbReference type="AlphaFoldDB" id="A0A6H0UFT7"/>
<gene>
    <name evidence="19" type="primary">feoB</name>
    <name evidence="19" type="ORF">GU336_08460</name>
</gene>
<keyword evidence="12 15" id="KW-0342">GTP-binding</keyword>
<dbReference type="Gene3D" id="3.40.50.300">
    <property type="entry name" value="P-loop containing nucleotide triphosphate hydrolases"/>
    <property type="match status" value="1"/>
</dbReference>
<feature type="transmembrane region" description="Helical" evidence="17">
    <location>
        <begin position="637"/>
        <end position="657"/>
    </location>
</feature>
<organism evidence="19 20">
    <name type="scientific">Pseudolactococcus raffinolactis</name>
    <dbReference type="NCBI Taxonomy" id="1366"/>
    <lineage>
        <taxon>Bacteria</taxon>
        <taxon>Bacillati</taxon>
        <taxon>Bacillota</taxon>
        <taxon>Bacilli</taxon>
        <taxon>Lactobacillales</taxon>
        <taxon>Streptococcaceae</taxon>
        <taxon>Pseudolactococcus</taxon>
    </lineage>
</organism>
<evidence type="ECO:0000259" key="18">
    <source>
        <dbReference type="PROSITE" id="PS51711"/>
    </source>
</evidence>
<protein>
    <recommendedName>
        <fullName evidence="14 17">Ferrous iron transport protein B</fullName>
    </recommendedName>
</protein>
<dbReference type="RefSeq" id="WP_167838862.1">
    <property type="nucleotide sequence ID" value="NZ_CP047616.1"/>
</dbReference>
<feature type="binding site" evidence="15">
    <location>
        <begin position="11"/>
        <end position="18"/>
    </location>
    <ligand>
        <name>GTP</name>
        <dbReference type="ChEBI" id="CHEBI:37565"/>
        <label>1</label>
    </ligand>
</feature>
<dbReference type="FunFam" id="3.40.50.300:FF:000426">
    <property type="entry name" value="Ferrous iron transport protein B"/>
    <property type="match status" value="1"/>
</dbReference>
<keyword evidence="3 17" id="KW-0813">Transport</keyword>
<proteinExistence type="inferred from homology"/>
<evidence type="ECO:0000256" key="17">
    <source>
        <dbReference type="RuleBase" id="RU362098"/>
    </source>
</evidence>
<evidence type="ECO:0000256" key="8">
    <source>
        <dbReference type="ARBA" id="ARBA00022741"/>
    </source>
</evidence>
<dbReference type="Pfam" id="PF07664">
    <property type="entry name" value="FeoB_C"/>
    <property type="match status" value="1"/>
</dbReference>
<keyword evidence="9 17" id="KW-1133">Transmembrane helix</keyword>
<keyword evidence="4" id="KW-1003">Cell membrane</keyword>
<feature type="binding site" evidence="15">
    <location>
        <begin position="36"/>
        <end position="40"/>
    </location>
    <ligand>
        <name>GTP</name>
        <dbReference type="ChEBI" id="CHEBI:37565"/>
        <label>1</label>
    </ligand>
</feature>
<evidence type="ECO:0000256" key="5">
    <source>
        <dbReference type="ARBA" id="ARBA00022496"/>
    </source>
</evidence>
<dbReference type="InterPro" id="IPR003373">
    <property type="entry name" value="Fe2_transport_prot-B"/>
</dbReference>
<dbReference type="GO" id="GO:0015093">
    <property type="term" value="F:ferrous iron transmembrane transporter activity"/>
    <property type="evidence" value="ECO:0007669"/>
    <property type="project" value="UniProtKB-UniRule"/>
</dbReference>
<evidence type="ECO:0000256" key="11">
    <source>
        <dbReference type="ARBA" id="ARBA00023065"/>
    </source>
</evidence>
<evidence type="ECO:0000256" key="15">
    <source>
        <dbReference type="PIRSR" id="PIRSR603373-1"/>
    </source>
</evidence>
<evidence type="ECO:0000256" key="4">
    <source>
        <dbReference type="ARBA" id="ARBA00022475"/>
    </source>
</evidence>
<dbReference type="InterPro" id="IPR011642">
    <property type="entry name" value="Gate_dom"/>
</dbReference>
<dbReference type="SUPFAM" id="SSF52540">
    <property type="entry name" value="P-loop containing nucleoside triphosphate hydrolases"/>
    <property type="match status" value="1"/>
</dbReference>
<evidence type="ECO:0000313" key="19">
    <source>
        <dbReference type="EMBL" id="QIW54169.1"/>
    </source>
</evidence>
<dbReference type="Pfam" id="PF07670">
    <property type="entry name" value="Gate"/>
    <property type="match status" value="2"/>
</dbReference>
<evidence type="ECO:0000256" key="13">
    <source>
        <dbReference type="ARBA" id="ARBA00023136"/>
    </source>
</evidence>
<evidence type="ECO:0000256" key="7">
    <source>
        <dbReference type="ARBA" id="ARBA00022692"/>
    </source>
</evidence>
<dbReference type="GO" id="GO:0005525">
    <property type="term" value="F:GTP binding"/>
    <property type="evidence" value="ECO:0007669"/>
    <property type="project" value="UniProtKB-KW"/>
</dbReference>
<feature type="binding site" evidence="15">
    <location>
        <begin position="56"/>
        <end position="59"/>
    </location>
    <ligand>
        <name>GTP</name>
        <dbReference type="ChEBI" id="CHEBI:37565"/>
        <label>3</label>
    </ligand>
</feature>
<dbReference type="GO" id="GO:0005886">
    <property type="term" value="C:plasma membrane"/>
    <property type="evidence" value="ECO:0007669"/>
    <property type="project" value="UniProtKB-SubCell"/>
</dbReference>
<evidence type="ECO:0000256" key="16">
    <source>
        <dbReference type="PIRSR" id="PIRSR603373-2"/>
    </source>
</evidence>
<evidence type="ECO:0000256" key="1">
    <source>
        <dbReference type="ARBA" id="ARBA00003926"/>
    </source>
</evidence>
<dbReference type="Pfam" id="PF17910">
    <property type="entry name" value="FeoB_Cyto"/>
    <property type="match status" value="1"/>
</dbReference>
<evidence type="ECO:0000256" key="14">
    <source>
        <dbReference type="NCBIfam" id="TIGR00437"/>
    </source>
</evidence>
<feature type="binding site" evidence="15">
    <location>
        <begin position="116"/>
        <end position="119"/>
    </location>
    <ligand>
        <name>GTP</name>
        <dbReference type="ChEBI" id="CHEBI:37565"/>
        <label>4</label>
    </ligand>
</feature>
<feature type="transmembrane region" description="Helical" evidence="17">
    <location>
        <begin position="603"/>
        <end position="625"/>
    </location>
</feature>
<sequence length="700" mass="77275">MTDNKRFALVGNPNSGKTSTFNLLTGSNQYVGNWPGVTVERKSGKYAKDKTIIIQDLPGIYSLSPFTPEENVTRDYLLSDDYDVIINVVDATNIERNLYLTTQLIEIGKPVVIALNMTDLLIKHDIFINTEKLSYSLGVPVVNISALKNQGFEELVSLSQKARPPQVELHYDERFEASLAELASATHVSNRFELIKVFENDEKIIERVALSAKQAEEVSDIIAIAEDIFLDDRQSIVVNERYQYLTSLAAMVESRSKGVRFNFSDKIDQFVTSRIFGFPFFLFAMWAVYYVSIQTVGIMGTDFVNEKLFGEIVPQYAQSLLDALHIAPIGQSLILDGIIAGVGSVLGFVPQIFVLFICLGILEDSGYMSRVAFVMDRIFRRFGLSGKSFIPILIATGCGIPGVMASRTIENERDRRITIMVTTFMPCSAKLPIIALVAGSLFPNNSLIAPSAYFVGIFTIVISGIMLKKTKLLGGSVTPFIMELPNYHLPKWSSVLRYAWEKGLSFIKRAGTIILAMTILLWFLTTFNFRLQVVDTEQSILAGIGRVIMPLFVPLGWTSWQATVSTFTGLLAKETLVSTMGVLYHAKGSAALNTAMQSNFTALSAYTLLLFNLLCAPCFAAIGAIYREMGTAKWTGIAVGFQCAIAYIFSFIVYQLGHAFVTGQVGILAVLAVLMLGLGGYLVFRKPVYQAPQLAESVTI</sequence>
<dbReference type="Gene3D" id="1.10.287.1770">
    <property type="match status" value="1"/>
</dbReference>
<feature type="transmembrane region" description="Helical" evidence="17">
    <location>
        <begin position="663"/>
        <end position="684"/>
    </location>
</feature>
<keyword evidence="16" id="KW-0460">Magnesium</keyword>
<keyword evidence="8 15" id="KW-0547">Nucleotide-binding</keyword>
<dbReference type="Pfam" id="PF02421">
    <property type="entry name" value="FeoB_N"/>
    <property type="match status" value="1"/>
</dbReference>
<feature type="binding site" evidence="16">
    <location>
        <position position="25"/>
    </location>
    <ligand>
        <name>Mg(2+)</name>
        <dbReference type="ChEBI" id="CHEBI:18420"/>
        <label>2</label>
    </ligand>
</feature>
<evidence type="ECO:0000256" key="10">
    <source>
        <dbReference type="ARBA" id="ARBA00023004"/>
    </source>
</evidence>
<feature type="transmembrane region" description="Helical" evidence="17">
    <location>
        <begin position="382"/>
        <end position="405"/>
    </location>
</feature>
<accession>A0A6H0UFT7</accession>
<keyword evidence="16" id="KW-0479">Metal-binding</keyword>
<dbReference type="InterPro" id="IPR041069">
    <property type="entry name" value="FeoB_Cyto"/>
</dbReference>
<evidence type="ECO:0000256" key="9">
    <source>
        <dbReference type="ARBA" id="ARBA00022989"/>
    </source>
</evidence>
<feature type="transmembrane region" description="Helical" evidence="17">
    <location>
        <begin position="275"/>
        <end position="293"/>
    </location>
</feature>
<reference evidence="19 20" key="1">
    <citation type="submission" date="2019-12" db="EMBL/GenBank/DDBJ databases">
        <title>Whole genome sequences of Lactococcus raffinolactis strains isolated from sewage.</title>
        <authorList>
            <person name="Ybazeta G."/>
            <person name="Ross M."/>
            <person name="Brabant-Kirwan D."/>
            <person name="Saleh M."/>
            <person name="Dillon J.A."/>
            <person name="Splinter K."/>
            <person name="Nokhbeh R."/>
        </authorList>
    </citation>
    <scope>NUCLEOTIDE SEQUENCE [LARGE SCALE GENOMIC DNA]</scope>
    <source>
        <strain evidence="19 20">Lr_19_5</strain>
    </source>
</reference>
<dbReference type="InterPro" id="IPR050860">
    <property type="entry name" value="FeoB_GTPase"/>
</dbReference>
<comment type="similarity">
    <text evidence="17">Belongs to the TRAFAC class TrmE-Era-EngA-EngB-Septin-like GTPase superfamily. FeoB GTPase (TC 9.A.8) family.</text>
</comment>
<comment type="function">
    <text evidence="1 17">Probable transporter of a GTP-driven Fe(2+) uptake system.</text>
</comment>
<dbReference type="PANTHER" id="PTHR43185:SF1">
    <property type="entry name" value="FE(2+) TRANSPORTER FEOB"/>
    <property type="match status" value="1"/>
</dbReference>
<keyword evidence="11" id="KW-0406">Ion transport</keyword>
<feature type="transmembrane region" description="Helical" evidence="17">
    <location>
        <begin position="417"/>
        <end position="441"/>
    </location>
</feature>
<evidence type="ECO:0000256" key="6">
    <source>
        <dbReference type="ARBA" id="ARBA00022519"/>
    </source>
</evidence>
<dbReference type="CDD" id="cd01879">
    <property type="entry name" value="FeoB"/>
    <property type="match status" value="1"/>
</dbReference>
<evidence type="ECO:0000256" key="2">
    <source>
        <dbReference type="ARBA" id="ARBA00004429"/>
    </source>
</evidence>
<keyword evidence="6" id="KW-0997">Cell inner membrane</keyword>
<dbReference type="PANTHER" id="PTHR43185">
    <property type="entry name" value="FERROUS IRON TRANSPORT PROTEIN B"/>
    <property type="match status" value="1"/>
</dbReference>